<protein>
    <submittedName>
        <fullName evidence="2">WG repeat-containing protein</fullName>
    </submittedName>
</protein>
<accession>A0A7L5E4I1</accession>
<dbReference type="Proteomes" id="UP000503278">
    <property type="component" value="Chromosome"/>
</dbReference>
<dbReference type="AlphaFoldDB" id="A0A7L5E4I1"/>
<dbReference type="EMBL" id="CP051682">
    <property type="protein sequence ID" value="QJD97209.1"/>
    <property type="molecule type" value="Genomic_DNA"/>
</dbReference>
<proteinExistence type="predicted"/>
<evidence type="ECO:0000313" key="3">
    <source>
        <dbReference type="Proteomes" id="UP000503278"/>
    </source>
</evidence>
<reference evidence="2 3" key="1">
    <citation type="submission" date="2020-04" db="EMBL/GenBank/DDBJ databases">
        <title>Genome sequencing of novel species.</title>
        <authorList>
            <person name="Heo J."/>
            <person name="Kim S.-J."/>
            <person name="Kim J.-S."/>
            <person name="Hong S.-B."/>
            <person name="Kwon S.-W."/>
        </authorList>
    </citation>
    <scope>NUCLEOTIDE SEQUENCE [LARGE SCALE GENOMIC DNA]</scope>
    <source>
        <strain evidence="2 3">F39-2</strain>
    </source>
</reference>
<name>A0A7L5E4I1_9SPHI</name>
<dbReference type="PANTHER" id="PTHR37841">
    <property type="entry name" value="GLR2918 PROTEIN"/>
    <property type="match status" value="1"/>
</dbReference>
<dbReference type="KEGG" id="mrob:HH214_15690"/>
<evidence type="ECO:0000313" key="2">
    <source>
        <dbReference type="EMBL" id="QJD97209.1"/>
    </source>
</evidence>
<dbReference type="PANTHER" id="PTHR37841:SF1">
    <property type="entry name" value="DUF3298 DOMAIN-CONTAINING PROTEIN"/>
    <property type="match status" value="1"/>
</dbReference>
<keyword evidence="3" id="KW-1185">Reference proteome</keyword>
<gene>
    <name evidence="2" type="ORF">HH214_15690</name>
</gene>
<keyword evidence="1" id="KW-0732">Signal</keyword>
<feature type="chain" id="PRO_5029675724" evidence="1">
    <location>
        <begin position="20"/>
        <end position="370"/>
    </location>
</feature>
<dbReference type="Pfam" id="PF14903">
    <property type="entry name" value="WG_beta_rep"/>
    <property type="match status" value="1"/>
</dbReference>
<dbReference type="RefSeq" id="WP_169609186.1">
    <property type="nucleotide sequence ID" value="NZ_CP051682.1"/>
</dbReference>
<feature type="signal peptide" evidence="1">
    <location>
        <begin position="1"/>
        <end position="19"/>
    </location>
</feature>
<sequence>MKSLLVIALLLAVIKPAFAQQTDNWFSYYNVKKDLYGFKDKQGTIKIAPRFNTLLRANVFRNIIAVTDEHRLKSYYLLKNGKQVGNDSLYVWDMTYDCEQEGKIRFRDPKTDKVGFFGANGEVVIPAMFSDAEPFYNGLAVVLYNGKRVCSDGKPIDDSSNPCEHWYWNGITALINSKGNIIADSLDITRLENLNWYSLQISNQPADTTLQVSLKTKDGHYYSFINYEKEFRQWFYQHYLTYAKSGKTIDNFELICVEGLFKQQLRKFYSRKAFQNTYHNLLLKKLQPIKAKWADVQIGIEQLNPLTYTQKAFSAYYTDCGEANEDKYPSFDVIVPYYDQNRQLNYQEHYSFLRTASGYKLIAVFWKNSK</sequence>
<organism evidence="2 3">
    <name type="scientific">Mucilaginibacter robiniae</name>
    <dbReference type="NCBI Taxonomy" id="2728022"/>
    <lineage>
        <taxon>Bacteria</taxon>
        <taxon>Pseudomonadati</taxon>
        <taxon>Bacteroidota</taxon>
        <taxon>Sphingobacteriia</taxon>
        <taxon>Sphingobacteriales</taxon>
        <taxon>Sphingobacteriaceae</taxon>
        <taxon>Mucilaginibacter</taxon>
    </lineage>
</organism>
<dbReference type="InterPro" id="IPR032774">
    <property type="entry name" value="WG_beta_rep"/>
</dbReference>
<evidence type="ECO:0000256" key="1">
    <source>
        <dbReference type="SAM" id="SignalP"/>
    </source>
</evidence>